<dbReference type="Pfam" id="PF13855">
    <property type="entry name" value="LRR_8"/>
    <property type="match status" value="3"/>
</dbReference>
<dbReference type="SMART" id="SM00364">
    <property type="entry name" value="LRR_BAC"/>
    <property type="match status" value="4"/>
</dbReference>
<keyword evidence="5" id="KW-0472">Membrane</keyword>
<evidence type="ECO:0000256" key="2">
    <source>
        <dbReference type="ARBA" id="ARBA00022729"/>
    </source>
</evidence>
<feature type="domain" description="LRRCT" evidence="8">
    <location>
        <begin position="292"/>
        <end position="344"/>
    </location>
</feature>
<dbReference type="GO" id="GO:0005789">
    <property type="term" value="C:endoplasmic reticulum membrane"/>
    <property type="evidence" value="ECO:0007669"/>
    <property type="project" value="UniProtKB-SubCell"/>
</dbReference>
<accession>A0A6F9DHA0</accession>
<dbReference type="PANTHER" id="PTHR45712">
    <property type="entry name" value="AGAP008170-PA"/>
    <property type="match status" value="1"/>
</dbReference>
<dbReference type="SMART" id="SM00082">
    <property type="entry name" value="LRRCT"/>
    <property type="match status" value="1"/>
</dbReference>
<keyword evidence="3" id="KW-0677">Repeat</keyword>
<dbReference type="EMBL" id="LR786930">
    <property type="protein sequence ID" value="CAB3262792.1"/>
    <property type="molecule type" value="mRNA"/>
</dbReference>
<evidence type="ECO:0000259" key="7">
    <source>
        <dbReference type="SMART" id="SM00013"/>
    </source>
</evidence>
<organism evidence="9">
    <name type="scientific">Phallusia mammillata</name>
    <dbReference type="NCBI Taxonomy" id="59560"/>
    <lineage>
        <taxon>Eukaryota</taxon>
        <taxon>Metazoa</taxon>
        <taxon>Chordata</taxon>
        <taxon>Tunicata</taxon>
        <taxon>Ascidiacea</taxon>
        <taxon>Phlebobranchia</taxon>
        <taxon>Ascidiidae</taxon>
        <taxon>Phallusia</taxon>
    </lineage>
</organism>
<dbReference type="SMART" id="SM00369">
    <property type="entry name" value="LRR_TYP"/>
    <property type="match status" value="8"/>
</dbReference>
<feature type="signal peptide" evidence="6">
    <location>
        <begin position="1"/>
        <end position="18"/>
    </location>
</feature>
<dbReference type="SUPFAM" id="SSF52058">
    <property type="entry name" value="L domain-like"/>
    <property type="match status" value="1"/>
</dbReference>
<dbReference type="Gene3D" id="3.80.10.10">
    <property type="entry name" value="Ribonuclease Inhibitor"/>
    <property type="match status" value="2"/>
</dbReference>
<dbReference type="AlphaFoldDB" id="A0A6F9DHA0"/>
<dbReference type="PROSITE" id="PS51450">
    <property type="entry name" value="LRR"/>
    <property type="match status" value="3"/>
</dbReference>
<dbReference type="InterPro" id="IPR000372">
    <property type="entry name" value="LRRNT"/>
</dbReference>
<dbReference type="InterPro" id="IPR050333">
    <property type="entry name" value="SLRP"/>
</dbReference>
<dbReference type="SMART" id="SM00013">
    <property type="entry name" value="LRRNT"/>
    <property type="match status" value="1"/>
</dbReference>
<dbReference type="InterPro" id="IPR000483">
    <property type="entry name" value="Cys-rich_flank_reg_C"/>
</dbReference>
<dbReference type="InterPro" id="IPR032675">
    <property type="entry name" value="LRR_dom_sf"/>
</dbReference>
<gene>
    <name evidence="9" type="primary">LOC100183310</name>
</gene>
<keyword evidence="4" id="KW-0325">Glycoprotein</keyword>
<dbReference type="GO" id="GO:0043005">
    <property type="term" value="C:neuron projection"/>
    <property type="evidence" value="ECO:0007669"/>
    <property type="project" value="UniProtKB-SubCell"/>
</dbReference>
<evidence type="ECO:0000313" key="9">
    <source>
        <dbReference type="EMBL" id="CAB3262792.1"/>
    </source>
</evidence>
<keyword evidence="5" id="KW-1133">Transmembrane helix</keyword>
<evidence type="ECO:0000256" key="3">
    <source>
        <dbReference type="ARBA" id="ARBA00022737"/>
    </source>
</evidence>
<dbReference type="InterPro" id="IPR003591">
    <property type="entry name" value="Leu-rich_rpt_typical-subtyp"/>
</dbReference>
<feature type="transmembrane region" description="Helical" evidence="5">
    <location>
        <begin position="473"/>
        <end position="495"/>
    </location>
</feature>
<dbReference type="GO" id="GO:0007155">
    <property type="term" value="P:cell adhesion"/>
    <property type="evidence" value="ECO:0007669"/>
    <property type="project" value="UniProtKB-KW"/>
</dbReference>
<reference evidence="9" key="1">
    <citation type="submission" date="2020-04" db="EMBL/GenBank/DDBJ databases">
        <authorList>
            <person name="Neveu A P."/>
        </authorList>
    </citation>
    <scope>NUCLEOTIDE SEQUENCE</scope>
    <source>
        <tissue evidence="9">Whole embryo</tissue>
    </source>
</reference>
<evidence type="ECO:0000256" key="6">
    <source>
        <dbReference type="SAM" id="SignalP"/>
    </source>
</evidence>
<keyword evidence="1" id="KW-0433">Leucine-rich repeat</keyword>
<evidence type="ECO:0000256" key="5">
    <source>
        <dbReference type="SAM" id="Phobius"/>
    </source>
</evidence>
<feature type="domain" description="LRRNT" evidence="7">
    <location>
        <begin position="18"/>
        <end position="52"/>
    </location>
</feature>
<dbReference type="GO" id="GO:0005886">
    <property type="term" value="C:plasma membrane"/>
    <property type="evidence" value="ECO:0007669"/>
    <property type="project" value="UniProtKB-SubCell"/>
</dbReference>
<dbReference type="InterPro" id="IPR001611">
    <property type="entry name" value="Leu-rich_rpt"/>
</dbReference>
<dbReference type="PANTHER" id="PTHR45712:SF27">
    <property type="entry name" value="LRRNT DOMAIN-CONTAINING PROTEIN"/>
    <property type="match status" value="1"/>
</dbReference>
<dbReference type="Pfam" id="PF01462">
    <property type="entry name" value="LRRNT"/>
    <property type="match status" value="1"/>
</dbReference>
<name>A0A6F9DHA0_9ASCI</name>
<sequence length="622" mass="70085">MRILKVLLLLTVASYGSCCPRVCRCESRRKVVYCHERDLQYIPYGIPSDTVELRLQGNRIINSPSSMHNLRHLRHLRKLDLHRNKLTSFPKTLPRSLEQIDLNSNEIRFIGRDAFKFLTNLRELNLDHNDITNDGLSPTAFQNATLLETLTMNGNSLTSFPEMLPNTLRHFQVKKNQIETVSSQSTLRLGKLVTLDLSENVISDGVESGALGFLQSLTSLNLRDNELRHIPSVLPENLEELVLSRNSLRYLRRTSLNLGLQSVDLSFNQLESVEPGALDNLPKLLRIELQGNPWRCDCYLTYLKKWLHSIRPILSSESNVRCSTPAKFSGVTLRAMDVESLVCDVTEGSAFELLNATSMSFEFLFHGFRHSDPEYVSYFAFYGVLECRNCSLRDVVASQSALSVMELASEQRLETLNMVNGLQPESTYVICARTSQQSMNDVTIKSCTSFRSTEAKISGVSVVSGNRGTIPTWGIACIGVLIFGIVVVVMLLLLWRRYTNQSKLSRRRYSTHYSKASIVSRSMDNLHQVQIRQFNGRSFHQRTASTTTLDARKEFDVTIMVRGQDATTSPPSLDSAMGASSACATCSLNRNSDVMIARHEDLRHSWYSAHCATDLDDTGVYV</sequence>
<feature type="chain" id="PRO_5026033430" evidence="6">
    <location>
        <begin position="19"/>
        <end position="622"/>
    </location>
</feature>
<proteinExistence type="evidence at transcript level"/>
<evidence type="ECO:0000256" key="4">
    <source>
        <dbReference type="ARBA" id="ARBA00023180"/>
    </source>
</evidence>
<keyword evidence="5" id="KW-0812">Transmembrane</keyword>
<protein>
    <submittedName>
        <fullName evidence="9">Uncharacterized protein LOC100183310</fullName>
    </submittedName>
</protein>
<evidence type="ECO:0000256" key="1">
    <source>
        <dbReference type="ARBA" id="ARBA00022614"/>
    </source>
</evidence>
<keyword evidence="2 6" id="KW-0732">Signal</keyword>
<evidence type="ECO:0000259" key="8">
    <source>
        <dbReference type="SMART" id="SM00082"/>
    </source>
</evidence>
<dbReference type="GO" id="GO:0005925">
    <property type="term" value="C:focal adhesion"/>
    <property type="evidence" value="ECO:0007669"/>
    <property type="project" value="UniProtKB-SubCell"/>
</dbReference>
<dbReference type="GO" id="GO:0005615">
    <property type="term" value="C:extracellular space"/>
    <property type="evidence" value="ECO:0007669"/>
    <property type="project" value="TreeGrafter"/>
</dbReference>